<reference evidence="2 3" key="1">
    <citation type="submission" date="2016-10" db="EMBL/GenBank/DDBJ databases">
        <authorList>
            <person name="de Groot N.N."/>
        </authorList>
    </citation>
    <scope>NUCLEOTIDE SEQUENCE [LARGE SCALE GENOMIC DNA]</scope>
    <source>
        <strain evidence="2 3">DSM 6793</strain>
    </source>
</reference>
<dbReference type="GO" id="GO:0005886">
    <property type="term" value="C:plasma membrane"/>
    <property type="evidence" value="ECO:0007669"/>
    <property type="project" value="TreeGrafter"/>
</dbReference>
<dbReference type="InterPro" id="IPR003848">
    <property type="entry name" value="DUF218"/>
</dbReference>
<dbReference type="InterPro" id="IPR051599">
    <property type="entry name" value="Cell_Envelope_Assoc"/>
</dbReference>
<dbReference type="PANTHER" id="PTHR30336:SF6">
    <property type="entry name" value="INTEGRAL MEMBRANE PROTEIN"/>
    <property type="match status" value="1"/>
</dbReference>
<organism evidence="2 3">
    <name type="scientific">Flexibacter flexilis DSM 6793</name>
    <dbReference type="NCBI Taxonomy" id="927664"/>
    <lineage>
        <taxon>Bacteria</taxon>
        <taxon>Pseudomonadati</taxon>
        <taxon>Bacteroidota</taxon>
        <taxon>Cytophagia</taxon>
        <taxon>Cytophagales</taxon>
        <taxon>Flexibacteraceae</taxon>
        <taxon>Flexibacter</taxon>
    </lineage>
</organism>
<accession>A0A1I1NS17</accession>
<feature type="domain" description="DUF218" evidence="1">
    <location>
        <begin position="53"/>
        <end position="173"/>
    </location>
</feature>
<keyword evidence="3" id="KW-1185">Reference proteome</keyword>
<name>A0A1I1NS17_9BACT</name>
<dbReference type="PANTHER" id="PTHR30336">
    <property type="entry name" value="INNER MEMBRANE PROTEIN, PROBABLE PERMEASE"/>
    <property type="match status" value="1"/>
</dbReference>
<protein>
    <submittedName>
        <fullName evidence="2">SanA protein</fullName>
    </submittedName>
</protein>
<evidence type="ECO:0000313" key="2">
    <source>
        <dbReference type="EMBL" id="SFC98308.1"/>
    </source>
</evidence>
<dbReference type="RefSeq" id="WP_091516677.1">
    <property type="nucleotide sequence ID" value="NZ_FOLE01000016.1"/>
</dbReference>
<dbReference type="Proteomes" id="UP000199514">
    <property type="component" value="Unassembled WGS sequence"/>
</dbReference>
<dbReference type="AlphaFoldDB" id="A0A1I1NS17"/>
<sequence>MFRKFVRRFGKTLALLTVGLVLLVRGCYSFVNWKTKTTHYDEIAQIPARHVGLVLGTSKRLSDGSPNPFFQYRIEAAAKLYKAHKIKYLILSGDNRHYTYNEPQDMKKALLARGVPEQAIFMDYAGLRTFDSVVRCQQVFGQQQFTIISQRFHNQRALYIAKQMHIDAIAFDAEDVGFWRGFKTHFREQFARVKVLIDMHLLHPEPHFLGEKLYIPS</sequence>
<dbReference type="EMBL" id="FOLE01000016">
    <property type="protein sequence ID" value="SFC98308.1"/>
    <property type="molecule type" value="Genomic_DNA"/>
</dbReference>
<dbReference type="OrthoDB" id="9782395at2"/>
<proteinExistence type="predicted"/>
<evidence type="ECO:0000259" key="1">
    <source>
        <dbReference type="Pfam" id="PF02698"/>
    </source>
</evidence>
<evidence type="ECO:0000313" key="3">
    <source>
        <dbReference type="Proteomes" id="UP000199514"/>
    </source>
</evidence>
<gene>
    <name evidence="2" type="ORF">SAMN05421780_11621</name>
</gene>
<dbReference type="Pfam" id="PF02698">
    <property type="entry name" value="DUF218"/>
    <property type="match status" value="1"/>
</dbReference>
<dbReference type="CDD" id="cd06259">
    <property type="entry name" value="YdcF-like"/>
    <property type="match status" value="1"/>
</dbReference>